<dbReference type="EMBL" id="JACIHM010000005">
    <property type="protein sequence ID" value="MBB4447727.1"/>
    <property type="molecule type" value="Genomic_DNA"/>
</dbReference>
<keyword evidence="2" id="KW-0472">Membrane</keyword>
<name>A0A7W6Y390_9HYPH</name>
<keyword evidence="2" id="KW-0812">Transmembrane</keyword>
<sequence length="56" mass="6192">MSDNVIKFQRPKQPKPPRQTPPWLKRVITILVVIAAFAAIYAYYSLAGTPPQGVPG</sequence>
<gene>
    <name evidence="4" type="ORF">GGE31_003860</name>
    <name evidence="3" type="ORF">GGE33_003919</name>
    <name evidence="5" type="ORF">GGE35_003562</name>
</gene>
<evidence type="ECO:0000256" key="1">
    <source>
        <dbReference type="SAM" id="MobiDB-lite"/>
    </source>
</evidence>
<dbReference type="RefSeq" id="WP_183826587.1">
    <property type="nucleotide sequence ID" value="NZ_JACIGW010000004.1"/>
</dbReference>
<keyword evidence="2" id="KW-1133">Transmembrane helix</keyword>
<evidence type="ECO:0000313" key="5">
    <source>
        <dbReference type="EMBL" id="MBB4447727.1"/>
    </source>
</evidence>
<evidence type="ECO:0000313" key="6">
    <source>
        <dbReference type="Proteomes" id="UP000520770"/>
    </source>
</evidence>
<evidence type="ECO:0000313" key="7">
    <source>
        <dbReference type="Proteomes" id="UP000524535"/>
    </source>
</evidence>
<organism evidence="5 8">
    <name type="scientific">Aliirhizobium cellulosilyticum</name>
    <dbReference type="NCBI Taxonomy" id="393664"/>
    <lineage>
        <taxon>Bacteria</taxon>
        <taxon>Pseudomonadati</taxon>
        <taxon>Pseudomonadota</taxon>
        <taxon>Alphaproteobacteria</taxon>
        <taxon>Hyphomicrobiales</taxon>
        <taxon>Rhizobiaceae</taxon>
        <taxon>Aliirhizobium</taxon>
    </lineage>
</organism>
<evidence type="ECO:0000313" key="3">
    <source>
        <dbReference type="EMBL" id="MBB4350156.1"/>
    </source>
</evidence>
<keyword evidence="7" id="KW-1185">Reference proteome</keyword>
<comment type="caution">
    <text evidence="5">The sequence shown here is derived from an EMBL/GenBank/DDBJ whole genome shotgun (WGS) entry which is preliminary data.</text>
</comment>
<feature type="transmembrane region" description="Helical" evidence="2">
    <location>
        <begin position="23"/>
        <end position="44"/>
    </location>
</feature>
<dbReference type="AlphaFoldDB" id="A0A7W6Y390"/>
<dbReference type="EMBL" id="JACIGW010000004">
    <property type="protein sequence ID" value="MBB4350156.1"/>
    <property type="molecule type" value="Genomic_DNA"/>
</dbReference>
<dbReference type="EMBL" id="JACIGY010000005">
    <property type="protein sequence ID" value="MBB4413334.1"/>
    <property type="molecule type" value="Genomic_DNA"/>
</dbReference>
<proteinExistence type="predicted"/>
<evidence type="ECO:0000313" key="8">
    <source>
        <dbReference type="Proteomes" id="UP000576087"/>
    </source>
</evidence>
<protein>
    <submittedName>
        <fullName evidence="5">Uncharacterized protein</fullName>
    </submittedName>
</protein>
<feature type="region of interest" description="Disordered" evidence="1">
    <location>
        <begin position="1"/>
        <end position="21"/>
    </location>
</feature>
<evidence type="ECO:0000256" key="2">
    <source>
        <dbReference type="SAM" id="Phobius"/>
    </source>
</evidence>
<dbReference type="Proteomes" id="UP000576087">
    <property type="component" value="Unassembled WGS sequence"/>
</dbReference>
<dbReference type="Proteomes" id="UP000520770">
    <property type="component" value="Unassembled WGS sequence"/>
</dbReference>
<reference evidence="6 7" key="1">
    <citation type="submission" date="2020-08" db="EMBL/GenBank/DDBJ databases">
        <title>Genomic Encyclopedia of Type Strains, Phase IV (KMG-V): Genome sequencing to study the core and pangenomes of soil and plant-associated prokaryotes.</title>
        <authorList>
            <person name="Whitman W."/>
        </authorList>
    </citation>
    <scope>NUCLEOTIDE SEQUENCE [LARGE SCALE GENOMIC DNA]</scope>
    <source>
        <strain evidence="4 7">SEMIA 444</strain>
        <strain evidence="3 6">SEMIA 448</strain>
        <strain evidence="5 8">SEMIA 452</strain>
    </source>
</reference>
<accession>A0A7W6Y390</accession>
<dbReference type="Proteomes" id="UP000524535">
    <property type="component" value="Unassembled WGS sequence"/>
</dbReference>
<evidence type="ECO:0000313" key="4">
    <source>
        <dbReference type="EMBL" id="MBB4413334.1"/>
    </source>
</evidence>